<evidence type="ECO:0000313" key="2">
    <source>
        <dbReference type="Proteomes" id="UP001060085"/>
    </source>
</evidence>
<dbReference type="EMBL" id="CM044704">
    <property type="protein sequence ID" value="KAI5665586.1"/>
    <property type="molecule type" value="Genomic_DNA"/>
</dbReference>
<name>A0ACC0AY94_CATRO</name>
<evidence type="ECO:0000313" key="1">
    <source>
        <dbReference type="EMBL" id="KAI5665586.1"/>
    </source>
</evidence>
<proteinExistence type="predicted"/>
<accession>A0ACC0AY94</accession>
<dbReference type="Proteomes" id="UP001060085">
    <property type="component" value="Linkage Group LG04"/>
</dbReference>
<organism evidence="1 2">
    <name type="scientific">Catharanthus roseus</name>
    <name type="common">Madagascar periwinkle</name>
    <name type="synonym">Vinca rosea</name>
    <dbReference type="NCBI Taxonomy" id="4058"/>
    <lineage>
        <taxon>Eukaryota</taxon>
        <taxon>Viridiplantae</taxon>
        <taxon>Streptophyta</taxon>
        <taxon>Embryophyta</taxon>
        <taxon>Tracheophyta</taxon>
        <taxon>Spermatophyta</taxon>
        <taxon>Magnoliopsida</taxon>
        <taxon>eudicotyledons</taxon>
        <taxon>Gunneridae</taxon>
        <taxon>Pentapetalae</taxon>
        <taxon>asterids</taxon>
        <taxon>lamiids</taxon>
        <taxon>Gentianales</taxon>
        <taxon>Apocynaceae</taxon>
        <taxon>Rauvolfioideae</taxon>
        <taxon>Vinceae</taxon>
        <taxon>Catharanthinae</taxon>
        <taxon>Catharanthus</taxon>
    </lineage>
</organism>
<comment type="caution">
    <text evidence="1">The sequence shown here is derived from an EMBL/GenBank/DDBJ whole genome shotgun (WGS) entry which is preliminary data.</text>
</comment>
<protein>
    <submittedName>
        <fullName evidence="1">Uncharacterized protein</fullName>
    </submittedName>
</protein>
<reference evidence="2" key="1">
    <citation type="journal article" date="2023" name="Nat. Plants">
        <title>Single-cell RNA sequencing provides a high-resolution roadmap for understanding the multicellular compartmentation of specialized metabolism.</title>
        <authorList>
            <person name="Sun S."/>
            <person name="Shen X."/>
            <person name="Li Y."/>
            <person name="Li Y."/>
            <person name="Wang S."/>
            <person name="Li R."/>
            <person name="Zhang H."/>
            <person name="Shen G."/>
            <person name="Guo B."/>
            <person name="Wei J."/>
            <person name="Xu J."/>
            <person name="St-Pierre B."/>
            <person name="Chen S."/>
            <person name="Sun C."/>
        </authorList>
    </citation>
    <scope>NUCLEOTIDE SEQUENCE [LARGE SCALE GENOMIC DNA]</scope>
</reference>
<keyword evidence="2" id="KW-1185">Reference proteome</keyword>
<gene>
    <name evidence="1" type="ORF">M9H77_15439</name>
</gene>
<sequence>MDEPERMLALKKACAEMILNTSKEAAVRVMVAERKAQKFEQDLHSTKEEALRMLLRMKQLIDAKNSEAEITSLNQKRRINELEAQLDEAEGLIIDLRANLSQVQDQLDDVKSKYIQSLRQTEKLVMPCQNMIYENEQRHFAPFKSFSELEPEAVTSEILASTSDQSIMDNDFLPSAKETERVNTDFDNCPLEEPGFAYAIAKSKKRNLSKNRCTQRICAIESGLVDVKLHSADEVISLLENVSTNRRNEQNEMTESMPLSRTDKSCELDISMEQDALLKKNTADDQPVKLQKMRRRRTRYDKVKAISCKYQYGQIMKSRRRTFAISHCESNSKTNSDVQRSGCVSNRVENINGVDYCALEEKVHLAKHQTVSVTRRSVRKRKTTHWDGFDTSCRMKNIHSHRNDKSCHPDLTVKCDKKASKRVFEVDDGGELEQGICIKAASAGVPTCMDSGEGFTFLRDVTAKDARLINMSKSEKQDGLASEFGLEDVSLVFSDSIDLKSYEMTGKCSSQPDSKTPLRYTFSRKRKKRALTNTAEKNSFQQSSVNKRSGEETECALALESNNHVSESSADGSRLLQVARQLISLSGQKVQ</sequence>